<dbReference type="AlphaFoldDB" id="A0AAP6ENS0"/>
<evidence type="ECO:0000256" key="1">
    <source>
        <dbReference type="ARBA" id="ARBA00004127"/>
    </source>
</evidence>
<sequence length="186" mass="21514">MFHYQSTIIYCLLVLWGLTELFIKNKTSKNTSNHSKDQGTRYIIITSVVLSIAMLNNPIKPYLLPEWGIYLGIFLMIFGIIFRLYAIHYLGKAFTLNVQTTDTQKLISSGPYSLVRNPAYTGSILSILGLSFVTLNILSILITLIILSIAYAIRIRTEERVLNQHFGEDYKDYCQKVRYRLFPFIW</sequence>
<feature type="transmembrane region" description="Helical" evidence="5">
    <location>
        <begin position="7"/>
        <end position="23"/>
    </location>
</feature>
<organism evidence="6">
    <name type="scientific">Streptococcus anginosus</name>
    <dbReference type="NCBI Taxonomy" id="1328"/>
    <lineage>
        <taxon>Bacteria</taxon>
        <taxon>Bacillati</taxon>
        <taxon>Bacillota</taxon>
        <taxon>Bacilli</taxon>
        <taxon>Lactobacillales</taxon>
        <taxon>Streptococcaceae</taxon>
        <taxon>Streptococcus</taxon>
        <taxon>Streptococcus anginosus group</taxon>
    </lineage>
</organism>
<keyword evidence="4 5" id="KW-0472">Membrane</keyword>
<dbReference type="InterPro" id="IPR052527">
    <property type="entry name" value="Metal_cation-efflux_comp"/>
</dbReference>
<dbReference type="GO" id="GO:0032259">
    <property type="term" value="P:methylation"/>
    <property type="evidence" value="ECO:0007669"/>
    <property type="project" value="UniProtKB-KW"/>
</dbReference>
<dbReference type="GO" id="GO:0004671">
    <property type="term" value="F:protein C-terminal S-isoprenylcysteine carboxyl O-methyltransferase activity"/>
    <property type="evidence" value="ECO:0007669"/>
    <property type="project" value="UniProtKB-EC"/>
</dbReference>
<dbReference type="PROSITE" id="PS50244">
    <property type="entry name" value="S5A_REDUCTASE"/>
    <property type="match status" value="1"/>
</dbReference>
<gene>
    <name evidence="6" type="ORF">SFH28_03320</name>
</gene>
<keyword evidence="3 5" id="KW-1133">Transmembrane helix</keyword>
<dbReference type="PANTHER" id="PTHR43847:SF1">
    <property type="entry name" value="BLL3993 PROTEIN"/>
    <property type="match status" value="1"/>
</dbReference>
<dbReference type="RefSeq" id="WP_003023538.1">
    <property type="nucleotide sequence ID" value="NZ_CABKPH010000001.1"/>
</dbReference>
<feature type="transmembrane region" description="Helical" evidence="5">
    <location>
        <begin position="124"/>
        <end position="153"/>
    </location>
</feature>
<evidence type="ECO:0000256" key="3">
    <source>
        <dbReference type="ARBA" id="ARBA00022989"/>
    </source>
</evidence>
<keyword evidence="2 5" id="KW-0812">Transmembrane</keyword>
<dbReference type="GO" id="GO:0012505">
    <property type="term" value="C:endomembrane system"/>
    <property type="evidence" value="ECO:0007669"/>
    <property type="project" value="UniProtKB-SubCell"/>
</dbReference>
<dbReference type="EC" id="2.1.1.334" evidence="6"/>
<evidence type="ECO:0000256" key="2">
    <source>
        <dbReference type="ARBA" id="ARBA00022692"/>
    </source>
</evidence>
<comment type="subcellular location">
    <subcellularLocation>
        <location evidence="1">Endomembrane system</location>
        <topology evidence="1">Multi-pass membrane protein</topology>
    </subcellularLocation>
</comment>
<dbReference type="EC" id="2.1.1.100" evidence="6"/>
<dbReference type="EMBL" id="JAWWVP010000003">
    <property type="protein sequence ID" value="MDX5039892.1"/>
    <property type="molecule type" value="Genomic_DNA"/>
</dbReference>
<reference evidence="6" key="1">
    <citation type="submission" date="2023-11" db="EMBL/GenBank/DDBJ databases">
        <title>Streptococcus anginosus urogential strains.</title>
        <authorList>
            <person name="Appleberry H."/>
            <person name="Garcia-Israel J."/>
            <person name="Wolfe A."/>
            <person name="Putonti C."/>
        </authorList>
    </citation>
    <scope>NUCLEOTIDE SEQUENCE</scope>
    <source>
        <strain evidence="6">UMB1758</strain>
    </source>
</reference>
<name>A0AAP6ENS0_STRAP</name>
<dbReference type="InterPro" id="IPR007318">
    <property type="entry name" value="Phopholipid_MeTrfase"/>
</dbReference>
<keyword evidence="6" id="KW-0808">Transferase</keyword>
<dbReference type="Pfam" id="PF04191">
    <property type="entry name" value="PEMT"/>
    <property type="match status" value="1"/>
</dbReference>
<feature type="transmembrane region" description="Helical" evidence="5">
    <location>
        <begin position="67"/>
        <end position="86"/>
    </location>
</feature>
<dbReference type="PANTHER" id="PTHR43847">
    <property type="entry name" value="BLL3993 PROTEIN"/>
    <property type="match status" value="1"/>
</dbReference>
<proteinExistence type="predicted"/>
<evidence type="ECO:0000256" key="4">
    <source>
        <dbReference type="ARBA" id="ARBA00023136"/>
    </source>
</evidence>
<evidence type="ECO:0000313" key="6">
    <source>
        <dbReference type="EMBL" id="MDX5039892.1"/>
    </source>
</evidence>
<comment type="caution">
    <text evidence="6">The sequence shown here is derived from an EMBL/GenBank/DDBJ whole genome shotgun (WGS) entry which is preliminary data.</text>
</comment>
<feature type="transmembrane region" description="Helical" evidence="5">
    <location>
        <begin position="39"/>
        <end position="55"/>
    </location>
</feature>
<accession>A0AAP6ENS0</accession>
<keyword evidence="6" id="KW-0489">Methyltransferase</keyword>
<evidence type="ECO:0000256" key="5">
    <source>
        <dbReference type="SAM" id="Phobius"/>
    </source>
</evidence>
<protein>
    <submittedName>
        <fullName evidence="6">Isoprenylcysteine carboxylmethyltransferase family protein</fullName>
        <ecNumber evidence="6">2.1.1.100</ecNumber>
        <ecNumber evidence="6">2.1.1.334</ecNumber>
    </submittedName>
</protein>
<dbReference type="Gene3D" id="1.20.120.1630">
    <property type="match status" value="1"/>
</dbReference>